<comment type="caution">
    <text evidence="3">The sequence shown here is derived from an EMBL/GenBank/DDBJ whole genome shotgun (WGS) entry which is preliminary data.</text>
</comment>
<dbReference type="RefSeq" id="WP_107662502.1">
    <property type="nucleotide sequence ID" value="NZ_PZKG01000009.1"/>
</dbReference>
<dbReference type="Gene3D" id="2.60.300.12">
    <property type="entry name" value="HesB-like domain"/>
    <property type="match status" value="1"/>
</dbReference>
<dbReference type="PROSITE" id="PS01152">
    <property type="entry name" value="HESB"/>
    <property type="match status" value="1"/>
</dbReference>
<accession>A0A2T4JYY0</accession>
<dbReference type="InterPro" id="IPR000361">
    <property type="entry name" value="ATAP_core_dom"/>
</dbReference>
<dbReference type="InterPro" id="IPR016092">
    <property type="entry name" value="ATAP"/>
</dbReference>
<gene>
    <name evidence="3" type="ORF">C5F48_03410</name>
</gene>
<dbReference type="AlphaFoldDB" id="A0A2T4JYY0"/>
<organism evidence="3 4">
    <name type="scientific">Cereibacter changlensis JA139</name>
    <dbReference type="NCBI Taxonomy" id="1188249"/>
    <lineage>
        <taxon>Bacteria</taxon>
        <taxon>Pseudomonadati</taxon>
        <taxon>Pseudomonadota</taxon>
        <taxon>Alphaproteobacteria</taxon>
        <taxon>Rhodobacterales</taxon>
        <taxon>Paracoccaceae</taxon>
        <taxon>Cereibacter</taxon>
    </lineage>
</organism>
<dbReference type="Proteomes" id="UP000241010">
    <property type="component" value="Unassembled WGS sequence"/>
</dbReference>
<name>A0A2T4JYY0_9RHOB</name>
<comment type="similarity">
    <text evidence="1">Belongs to the HesB/IscA family.</text>
</comment>
<dbReference type="NCBIfam" id="TIGR00049">
    <property type="entry name" value="iron-sulfur cluster assembly accessory protein"/>
    <property type="match status" value="1"/>
</dbReference>
<evidence type="ECO:0000313" key="4">
    <source>
        <dbReference type="Proteomes" id="UP000241010"/>
    </source>
</evidence>
<sequence length="106" mass="10855">MIELTPAARDAIRGAIEGAAQPVIGLRVMVQTGGCAGMKYGMSLELAPSADDRVIESDGVTVLIDPESAVHLTGVTIDFVHGVDQSGFVFDNPNATGGCGCGKSFC</sequence>
<keyword evidence="4" id="KW-1185">Reference proteome</keyword>
<dbReference type="GO" id="GO:0016226">
    <property type="term" value="P:iron-sulfur cluster assembly"/>
    <property type="evidence" value="ECO:0007669"/>
    <property type="project" value="InterPro"/>
</dbReference>
<dbReference type="SUPFAM" id="SSF89360">
    <property type="entry name" value="HesB-like domain"/>
    <property type="match status" value="1"/>
</dbReference>
<dbReference type="InterPro" id="IPR050322">
    <property type="entry name" value="Fe-S_cluster_asmbl/transfer"/>
</dbReference>
<evidence type="ECO:0000259" key="2">
    <source>
        <dbReference type="Pfam" id="PF01521"/>
    </source>
</evidence>
<dbReference type="InterPro" id="IPR017870">
    <property type="entry name" value="FeS_cluster_insertion_CS"/>
</dbReference>
<evidence type="ECO:0000313" key="3">
    <source>
        <dbReference type="EMBL" id="PTE23132.1"/>
    </source>
</evidence>
<evidence type="ECO:0000256" key="1">
    <source>
        <dbReference type="ARBA" id="ARBA00006718"/>
    </source>
</evidence>
<dbReference type="GO" id="GO:0005829">
    <property type="term" value="C:cytosol"/>
    <property type="evidence" value="ECO:0007669"/>
    <property type="project" value="TreeGrafter"/>
</dbReference>
<dbReference type="PANTHER" id="PTHR10072:SF41">
    <property type="entry name" value="IRON-SULFUR CLUSTER ASSEMBLY 1 HOMOLOG, MITOCHONDRIAL"/>
    <property type="match status" value="1"/>
</dbReference>
<reference evidence="3 4" key="1">
    <citation type="submission" date="2018-03" db="EMBL/GenBank/DDBJ databases">
        <title>Cereibacter changlensis.</title>
        <authorList>
            <person name="Meyer T.E."/>
            <person name="Miller S."/>
            <person name="Lodha T."/>
            <person name="Gandham S."/>
            <person name="Chintalapati S."/>
            <person name="Chintalapati V.R."/>
        </authorList>
    </citation>
    <scope>NUCLEOTIDE SEQUENCE [LARGE SCALE GENOMIC DNA]</scope>
    <source>
        <strain evidence="3 4">JA139</strain>
    </source>
</reference>
<protein>
    <submittedName>
        <fullName evidence="3">Iron-sulfur cluster assembly accessory protein</fullName>
    </submittedName>
</protein>
<dbReference type="OrthoDB" id="9801228at2"/>
<proteinExistence type="inferred from homology"/>
<dbReference type="Pfam" id="PF01521">
    <property type="entry name" value="Fe-S_biosyn"/>
    <property type="match status" value="1"/>
</dbReference>
<feature type="domain" description="Core" evidence="2">
    <location>
        <begin position="2"/>
        <end position="103"/>
    </location>
</feature>
<dbReference type="PANTHER" id="PTHR10072">
    <property type="entry name" value="IRON-SULFUR CLUSTER ASSEMBLY PROTEIN"/>
    <property type="match status" value="1"/>
</dbReference>
<dbReference type="EMBL" id="PZKG01000009">
    <property type="protein sequence ID" value="PTE23132.1"/>
    <property type="molecule type" value="Genomic_DNA"/>
</dbReference>
<dbReference type="InterPro" id="IPR035903">
    <property type="entry name" value="HesB-like_dom_sf"/>
</dbReference>
<dbReference type="GO" id="GO:0051537">
    <property type="term" value="F:2 iron, 2 sulfur cluster binding"/>
    <property type="evidence" value="ECO:0007669"/>
    <property type="project" value="UniProtKB-ARBA"/>
</dbReference>